<sequence length="39" mass="4596">MLGSLFNEGEGNVFNCNAKMHFYKVFMIRREPGLLKIYK</sequence>
<dbReference type="EMBL" id="JALP01000220">
    <property type="protein sequence ID" value="THG89544.1"/>
    <property type="molecule type" value="Genomic_DNA"/>
</dbReference>
<protein>
    <submittedName>
        <fullName evidence="1">Uncharacterized protein</fullName>
    </submittedName>
</protein>
<name>A0A4S4JWJ1_ALKAL</name>
<evidence type="ECO:0000313" key="2">
    <source>
        <dbReference type="Proteomes" id="UP000297014"/>
    </source>
</evidence>
<organism evidence="1 2">
    <name type="scientific">Alkalihalobacillus alcalophilus ATCC 27647 = CGMCC 1.3604</name>
    <dbReference type="NCBI Taxonomy" id="1218173"/>
    <lineage>
        <taxon>Bacteria</taxon>
        <taxon>Bacillati</taxon>
        <taxon>Bacillota</taxon>
        <taxon>Bacilli</taxon>
        <taxon>Bacillales</taxon>
        <taxon>Bacillaceae</taxon>
        <taxon>Alkalihalobacillus</taxon>
    </lineage>
</organism>
<comment type="caution">
    <text evidence="1">The sequence shown here is derived from an EMBL/GenBank/DDBJ whole genome shotgun (WGS) entry which is preliminary data.</text>
</comment>
<evidence type="ECO:0000313" key="1">
    <source>
        <dbReference type="EMBL" id="THG89544.1"/>
    </source>
</evidence>
<accession>A0A4S4JWJ1</accession>
<proteinExistence type="predicted"/>
<dbReference type="Proteomes" id="UP000297014">
    <property type="component" value="Unassembled WGS sequence"/>
</dbReference>
<gene>
    <name evidence="1" type="ORF">AJ85_17100</name>
</gene>
<dbReference type="AlphaFoldDB" id="A0A4S4JWJ1"/>
<reference evidence="1 2" key="1">
    <citation type="submission" date="2014-01" db="EMBL/GenBank/DDBJ databases">
        <title>Draft genome sequencing of Bacillus alcalophilus CGMCC 1.3604.</title>
        <authorList>
            <person name="Yang J."/>
            <person name="Diao L."/>
            <person name="Yang S."/>
        </authorList>
    </citation>
    <scope>NUCLEOTIDE SEQUENCE [LARGE SCALE GENOMIC DNA]</scope>
    <source>
        <strain evidence="1 2">CGMCC 1.3604</strain>
    </source>
</reference>